<dbReference type="InterPro" id="IPR017926">
    <property type="entry name" value="GATASE"/>
</dbReference>
<reference evidence="4" key="1">
    <citation type="journal article" date="2016" name="Front. Microbiol.">
        <title>Complete Genome Sequence of Clostridium estertheticum DSM 8809, a Microbe Identified in Spoiled Vacuum Packed Beef.</title>
        <authorList>
            <person name="Yu Z."/>
            <person name="Gunn L."/>
            <person name="Brennan E."/>
            <person name="Reid R."/>
            <person name="Wall P.G."/>
            <person name="Gaora O.P."/>
            <person name="Hurley D."/>
            <person name="Bolton D."/>
            <person name="Fanning S."/>
        </authorList>
    </citation>
    <scope>NUCLEOTIDE SEQUENCE [LARGE SCALE GENOMIC DNA]</scope>
    <source>
        <strain evidence="4">DSM 8809</strain>
    </source>
</reference>
<gene>
    <name evidence="3" type="ORF">A7L45_10620</name>
</gene>
<dbReference type="RefSeq" id="WP_071612777.1">
    <property type="nucleotide sequence ID" value="NZ_CP015756.1"/>
</dbReference>
<dbReference type="GO" id="GO:0005829">
    <property type="term" value="C:cytosol"/>
    <property type="evidence" value="ECO:0007669"/>
    <property type="project" value="TreeGrafter"/>
</dbReference>
<evidence type="ECO:0000259" key="2">
    <source>
        <dbReference type="Pfam" id="PF00117"/>
    </source>
</evidence>
<dbReference type="PRINTS" id="PR00096">
    <property type="entry name" value="GATASE"/>
</dbReference>
<evidence type="ECO:0000256" key="1">
    <source>
        <dbReference type="ARBA" id="ARBA00022962"/>
    </source>
</evidence>
<evidence type="ECO:0000313" key="4">
    <source>
        <dbReference type="Proteomes" id="UP000182569"/>
    </source>
</evidence>
<sequence>MLLIIDNYDSFTYNLYQYVGELYKDVKVLRNDEFTIECLKKLPLEGIIISPGPGRPENAGLSVEVIRAFEGAIPIMGICLGHQAIGYAYGSKVIKAPEIMHGKTSIISHNKKGLFNGLKDNLKIMRYHSLIVEKSTLSKDLKITAQTKDGLIMAIKHNNFQTYGLQFHPESIFSEGGKEIIKNFVEVICNVKDGAK</sequence>
<dbReference type="NCBIfam" id="TIGR00566">
    <property type="entry name" value="trpG_papA"/>
    <property type="match status" value="1"/>
</dbReference>
<dbReference type="Proteomes" id="UP000182569">
    <property type="component" value="Chromosome"/>
</dbReference>
<protein>
    <submittedName>
        <fullName evidence="3">Anthranilate synthase component 2</fullName>
    </submittedName>
</protein>
<dbReference type="GO" id="GO:0000162">
    <property type="term" value="P:L-tryptophan biosynthetic process"/>
    <property type="evidence" value="ECO:0007669"/>
    <property type="project" value="TreeGrafter"/>
</dbReference>
<feature type="domain" description="Glutamine amidotransferase" evidence="2">
    <location>
        <begin position="3"/>
        <end position="185"/>
    </location>
</feature>
<dbReference type="OrthoDB" id="9804328at2"/>
<proteinExistence type="predicted"/>
<dbReference type="AlphaFoldDB" id="A0A1J0GHW6"/>
<evidence type="ECO:0000313" key="3">
    <source>
        <dbReference type="EMBL" id="APC40486.1"/>
    </source>
</evidence>
<dbReference type="STRING" id="1552.A7L45_10620"/>
<dbReference type="EMBL" id="CP015756">
    <property type="protein sequence ID" value="APC40486.1"/>
    <property type="molecule type" value="Genomic_DNA"/>
</dbReference>
<dbReference type="KEGG" id="ceu:A7L45_10620"/>
<dbReference type="InterPro" id="IPR006221">
    <property type="entry name" value="TrpG/PapA_dom"/>
</dbReference>
<name>A0A1J0GHW6_9CLOT</name>
<organism evidence="3 4">
    <name type="scientific">Clostridium estertheticum subsp. estertheticum</name>
    <dbReference type="NCBI Taxonomy" id="1552"/>
    <lineage>
        <taxon>Bacteria</taxon>
        <taxon>Bacillati</taxon>
        <taxon>Bacillota</taxon>
        <taxon>Clostridia</taxon>
        <taxon>Eubacteriales</taxon>
        <taxon>Clostridiaceae</taxon>
        <taxon>Clostridium</taxon>
    </lineage>
</organism>
<dbReference type="InterPro" id="IPR029062">
    <property type="entry name" value="Class_I_gatase-like"/>
</dbReference>
<dbReference type="Gene3D" id="3.40.50.880">
    <property type="match status" value="1"/>
</dbReference>
<dbReference type="FunFam" id="3.40.50.880:FF:000003">
    <property type="entry name" value="Anthranilate synthase component II"/>
    <property type="match status" value="1"/>
</dbReference>
<keyword evidence="4" id="KW-1185">Reference proteome</keyword>
<accession>A0A1J0GHW6</accession>
<dbReference type="PANTHER" id="PTHR43418">
    <property type="entry name" value="MULTIFUNCTIONAL TRYPTOPHAN BIOSYNTHESIS PROTEIN-RELATED"/>
    <property type="match status" value="1"/>
</dbReference>
<dbReference type="PRINTS" id="PR00099">
    <property type="entry name" value="CPSGATASE"/>
</dbReference>
<dbReference type="PROSITE" id="PS51273">
    <property type="entry name" value="GATASE_TYPE_1"/>
    <property type="match status" value="1"/>
</dbReference>
<dbReference type="PANTHER" id="PTHR43418:SF4">
    <property type="entry name" value="MULTIFUNCTIONAL TRYPTOPHAN BIOSYNTHESIS PROTEIN"/>
    <property type="match status" value="1"/>
</dbReference>
<keyword evidence="1" id="KW-0315">Glutamine amidotransferase</keyword>
<dbReference type="SUPFAM" id="SSF52317">
    <property type="entry name" value="Class I glutamine amidotransferase-like"/>
    <property type="match status" value="1"/>
</dbReference>
<dbReference type="CDD" id="cd01743">
    <property type="entry name" value="GATase1_Anthranilate_Synthase"/>
    <property type="match status" value="1"/>
</dbReference>
<dbReference type="GO" id="GO:0004049">
    <property type="term" value="F:anthranilate synthase activity"/>
    <property type="evidence" value="ECO:0007669"/>
    <property type="project" value="TreeGrafter"/>
</dbReference>
<dbReference type="InterPro" id="IPR050472">
    <property type="entry name" value="Anth_synth/Amidotransfase"/>
</dbReference>
<dbReference type="PRINTS" id="PR00097">
    <property type="entry name" value="ANTSNTHASEII"/>
</dbReference>
<dbReference type="Pfam" id="PF00117">
    <property type="entry name" value="GATase"/>
    <property type="match status" value="1"/>
</dbReference>